<evidence type="ECO:0000256" key="2">
    <source>
        <dbReference type="SAM" id="Phobius"/>
    </source>
</evidence>
<dbReference type="GeneID" id="25363062"/>
<organism evidence="3 4">
    <name type="scientific">Aureobasidium subglaciale (strain EXF-2481)</name>
    <name type="common">Aureobasidium pullulans var. subglaciale</name>
    <dbReference type="NCBI Taxonomy" id="1043005"/>
    <lineage>
        <taxon>Eukaryota</taxon>
        <taxon>Fungi</taxon>
        <taxon>Dikarya</taxon>
        <taxon>Ascomycota</taxon>
        <taxon>Pezizomycotina</taxon>
        <taxon>Dothideomycetes</taxon>
        <taxon>Dothideomycetidae</taxon>
        <taxon>Dothideales</taxon>
        <taxon>Saccotheciaceae</taxon>
        <taxon>Aureobasidium</taxon>
    </lineage>
</organism>
<keyword evidence="4" id="KW-1185">Reference proteome</keyword>
<keyword evidence="2" id="KW-0472">Membrane</keyword>
<dbReference type="Proteomes" id="UP000030641">
    <property type="component" value="Unassembled WGS sequence"/>
</dbReference>
<sequence length="223" mass="25213">MACFVLDIVETSISMNFHSRRGLDICRGVVLGQDTSIHTHKLSSTGLPTDMMLLSSSLLIYLLMKLVFVSILPFALVLLFLLSLELFILTVCRSLDTLEKDLSEASGVRIQQSEPQWNNIHLQTPPPISPVSSEGDWYDDILLFPTAGYSTFADSAEKEFWLRHQSLQNTLDAYNEALEQLAGRIEILARDQAELKRLEARKPQDEFGGETVLFDFENEMDLE</sequence>
<keyword evidence="2" id="KW-0812">Transmembrane</keyword>
<dbReference type="EMBL" id="KL584761">
    <property type="protein sequence ID" value="KEQ94766.1"/>
    <property type="molecule type" value="Genomic_DNA"/>
</dbReference>
<feature type="transmembrane region" description="Helical" evidence="2">
    <location>
        <begin position="58"/>
        <end position="84"/>
    </location>
</feature>
<name>A0A074Z7A7_AURSE</name>
<evidence type="ECO:0000313" key="4">
    <source>
        <dbReference type="Proteomes" id="UP000030641"/>
    </source>
</evidence>
<protein>
    <submittedName>
        <fullName evidence="3">Uncharacterized protein</fullName>
    </submittedName>
</protein>
<gene>
    <name evidence="3" type="ORF">AUEXF2481DRAFT_257697</name>
</gene>
<dbReference type="InParanoid" id="A0A074Z7A7"/>
<feature type="coiled-coil region" evidence="1">
    <location>
        <begin position="164"/>
        <end position="198"/>
    </location>
</feature>
<evidence type="ECO:0000313" key="3">
    <source>
        <dbReference type="EMBL" id="KEQ94766.1"/>
    </source>
</evidence>
<dbReference type="AlphaFoldDB" id="A0A074Z7A7"/>
<keyword evidence="1" id="KW-0175">Coiled coil</keyword>
<keyword evidence="2" id="KW-1133">Transmembrane helix</keyword>
<dbReference type="RefSeq" id="XP_013343336.1">
    <property type="nucleotide sequence ID" value="XM_013487882.1"/>
</dbReference>
<accession>A0A074Z7A7</accession>
<dbReference type="HOGENOM" id="CLU_1239920_0_0_1"/>
<dbReference type="OrthoDB" id="10359641at2759"/>
<evidence type="ECO:0000256" key="1">
    <source>
        <dbReference type="SAM" id="Coils"/>
    </source>
</evidence>
<proteinExistence type="predicted"/>
<reference evidence="3 4" key="1">
    <citation type="journal article" date="2014" name="BMC Genomics">
        <title>Genome sequencing of four Aureobasidium pullulans varieties: biotechnological potential, stress tolerance, and description of new species.</title>
        <authorList>
            <person name="Gostin Ar C."/>
            <person name="Ohm R.A."/>
            <person name="Kogej T."/>
            <person name="Sonjak S."/>
            <person name="Turk M."/>
            <person name="Zajc J."/>
            <person name="Zalar P."/>
            <person name="Grube M."/>
            <person name="Sun H."/>
            <person name="Han J."/>
            <person name="Sharma A."/>
            <person name="Chiniquy J."/>
            <person name="Ngan C.Y."/>
            <person name="Lipzen A."/>
            <person name="Barry K."/>
            <person name="Grigoriev I.V."/>
            <person name="Gunde-Cimerman N."/>
        </authorList>
    </citation>
    <scope>NUCLEOTIDE SEQUENCE [LARGE SCALE GENOMIC DNA]</scope>
    <source>
        <strain evidence="3 4">EXF-2481</strain>
    </source>
</reference>